<dbReference type="RefSeq" id="WP_127340875.1">
    <property type="nucleotide sequence ID" value="NZ_QWDM01000027.1"/>
</dbReference>
<protein>
    <submittedName>
        <fullName evidence="1">Uncharacterized protein</fullName>
    </submittedName>
</protein>
<dbReference type="AlphaFoldDB" id="A0A434A0D4"/>
<dbReference type="OrthoDB" id="1069168at2"/>
<organism evidence="1 2">
    <name type="scientific">Flavobacterium cupreum</name>
    <dbReference type="NCBI Taxonomy" id="2133766"/>
    <lineage>
        <taxon>Bacteria</taxon>
        <taxon>Pseudomonadati</taxon>
        <taxon>Bacteroidota</taxon>
        <taxon>Flavobacteriia</taxon>
        <taxon>Flavobacteriales</taxon>
        <taxon>Flavobacteriaceae</taxon>
        <taxon>Flavobacterium</taxon>
    </lineage>
</organism>
<keyword evidence="2" id="KW-1185">Reference proteome</keyword>
<name>A0A434A0D4_9FLAO</name>
<dbReference type="EMBL" id="QWDM01000027">
    <property type="protein sequence ID" value="RUT67825.1"/>
    <property type="molecule type" value="Genomic_DNA"/>
</dbReference>
<gene>
    <name evidence="1" type="ORF">D0817_24335</name>
</gene>
<comment type="caution">
    <text evidence="1">The sequence shown here is derived from an EMBL/GenBank/DDBJ whole genome shotgun (WGS) entry which is preliminary data.</text>
</comment>
<dbReference type="Proteomes" id="UP000288102">
    <property type="component" value="Unassembled WGS sequence"/>
</dbReference>
<sequence length="150" mass="17508">MIINSIDKIRFMESDSKAVFYNQETNSSFGELVHNNFTCKIGWNSSLIAPKILEIESNIYSIGIDQNFAVIDFNSNEIILNVELPYFFYDTKIYKERMYICMELEILVLDKSNYSILKEIPLPDFYEEINFEDNLEIITCVDGSIIKNNI</sequence>
<evidence type="ECO:0000313" key="2">
    <source>
        <dbReference type="Proteomes" id="UP000288102"/>
    </source>
</evidence>
<accession>A0A434A0D4</accession>
<proteinExistence type="predicted"/>
<evidence type="ECO:0000313" key="1">
    <source>
        <dbReference type="EMBL" id="RUT67825.1"/>
    </source>
</evidence>
<reference evidence="2" key="1">
    <citation type="journal article" date="2019" name="Syst. Appl. Microbiol.">
        <title>Flavobacterium circumlabens sp. nov. and Flavobacterium cupreum sp. nov., two psychrotrophic species isolated from Antarctic environmental samples.</title>
        <authorList>
            <person name="Kralova S."/>
            <person name="Busse H.-J."/>
            <person name="Svec P."/>
            <person name="Maslanova I."/>
            <person name="Stankova E."/>
            <person name="Bartak M."/>
            <person name="Sedlacek I."/>
        </authorList>
    </citation>
    <scope>NUCLEOTIDE SEQUENCE [LARGE SCALE GENOMIC DNA]</scope>
    <source>
        <strain evidence="2">CCM 8825</strain>
    </source>
</reference>